<feature type="region of interest" description="Disordered" evidence="1">
    <location>
        <begin position="145"/>
        <end position="200"/>
    </location>
</feature>
<proteinExistence type="predicted"/>
<feature type="compositionally biased region" description="Low complexity" evidence="1">
    <location>
        <begin position="104"/>
        <end position="122"/>
    </location>
</feature>
<name>A0A919N8Z2_9ACTN</name>
<sequence>MNMVADMLLHEPAPVAIWAALWLATVPAMVVLASPAGVRNPGRALLDAYAFLIGRPLRRPAASETVRDSLFPASALARAEFAAECPGQRDPHGGVSPAPPGSVPVPADGPASPAASHPAPGGTVPAAIGTVSADVVAAVAAARHSADAEPPFPNVGQGADSLFGEAGPPARDPGGAVPPASDSVGAAQVRPSPEAGPPAFDPVPVAQVRPFFEAGPPALDPDEAARARRALLGRFLLRAALRREARLRRVAEAVRAVRYAEEVRIAAEQAGYAANRWQEHWEESAERVGAAFRAWQAADSRVRRGRRAAPFHTPVTEQSPAEYADRERFLHLAVRAAAERGELPTSAVADALTVRGGWDARLHPVDQELVIQRASAAHLEAVWKCAMAAEELAWRDAQISRRNWQSLCQEVIRASAHAAAVRHLLPPEPVARVVAGLPATVARVA</sequence>
<dbReference type="AlphaFoldDB" id="A0A919N8Z2"/>
<evidence type="ECO:0000313" key="2">
    <source>
        <dbReference type="EMBL" id="GIF06702.1"/>
    </source>
</evidence>
<feature type="region of interest" description="Disordered" evidence="1">
    <location>
        <begin position="83"/>
        <end position="125"/>
    </location>
</feature>
<dbReference type="RefSeq" id="WP_203682137.1">
    <property type="nucleotide sequence ID" value="NZ_BOMW01000038.1"/>
</dbReference>
<keyword evidence="3" id="KW-1185">Reference proteome</keyword>
<reference evidence="2" key="1">
    <citation type="submission" date="2021-01" db="EMBL/GenBank/DDBJ databases">
        <title>Whole genome shotgun sequence of Actinoplanes siamensis NBRC 109076.</title>
        <authorList>
            <person name="Komaki H."/>
            <person name="Tamura T."/>
        </authorList>
    </citation>
    <scope>NUCLEOTIDE SEQUENCE</scope>
    <source>
        <strain evidence="2">NBRC 109076</strain>
    </source>
</reference>
<comment type="caution">
    <text evidence="2">The sequence shown here is derived from an EMBL/GenBank/DDBJ whole genome shotgun (WGS) entry which is preliminary data.</text>
</comment>
<gene>
    <name evidence="2" type="ORF">Asi03nite_42400</name>
</gene>
<accession>A0A919N8Z2</accession>
<evidence type="ECO:0000313" key="3">
    <source>
        <dbReference type="Proteomes" id="UP000629619"/>
    </source>
</evidence>
<organism evidence="2 3">
    <name type="scientific">Actinoplanes siamensis</name>
    <dbReference type="NCBI Taxonomy" id="1223317"/>
    <lineage>
        <taxon>Bacteria</taxon>
        <taxon>Bacillati</taxon>
        <taxon>Actinomycetota</taxon>
        <taxon>Actinomycetes</taxon>
        <taxon>Micromonosporales</taxon>
        <taxon>Micromonosporaceae</taxon>
        <taxon>Actinoplanes</taxon>
    </lineage>
</organism>
<protein>
    <submittedName>
        <fullName evidence="2">Uncharacterized protein</fullName>
    </submittedName>
</protein>
<dbReference type="EMBL" id="BOMW01000038">
    <property type="protein sequence ID" value="GIF06702.1"/>
    <property type="molecule type" value="Genomic_DNA"/>
</dbReference>
<evidence type="ECO:0000256" key="1">
    <source>
        <dbReference type="SAM" id="MobiDB-lite"/>
    </source>
</evidence>
<dbReference type="Proteomes" id="UP000629619">
    <property type="component" value="Unassembled WGS sequence"/>
</dbReference>